<keyword evidence="3" id="KW-1185">Reference proteome</keyword>
<dbReference type="RefSeq" id="WP_290268649.1">
    <property type="nucleotide sequence ID" value="NZ_JAUFQP010000007.1"/>
</dbReference>
<name>A0ABV5GWT6_9FLAO</name>
<gene>
    <name evidence="2" type="ORF">ACFFU1_04295</name>
</gene>
<proteinExistence type="predicted"/>
<dbReference type="Proteomes" id="UP001589590">
    <property type="component" value="Unassembled WGS sequence"/>
</dbReference>
<feature type="chain" id="PRO_5045925891" evidence="1">
    <location>
        <begin position="22"/>
        <end position="63"/>
    </location>
</feature>
<evidence type="ECO:0000313" key="3">
    <source>
        <dbReference type="Proteomes" id="UP001589590"/>
    </source>
</evidence>
<sequence>MKTLKITFVLVLLVVGFTSCTEQDLNDGNVSEDFTDFTGGDIDEVADGEETNLAYFTGGDIDE</sequence>
<organism evidence="2 3">
    <name type="scientific">Algibacter miyuki</name>
    <dbReference type="NCBI Taxonomy" id="1306933"/>
    <lineage>
        <taxon>Bacteria</taxon>
        <taxon>Pseudomonadati</taxon>
        <taxon>Bacteroidota</taxon>
        <taxon>Flavobacteriia</taxon>
        <taxon>Flavobacteriales</taxon>
        <taxon>Flavobacteriaceae</taxon>
        <taxon>Algibacter</taxon>
    </lineage>
</organism>
<feature type="signal peptide" evidence="1">
    <location>
        <begin position="1"/>
        <end position="21"/>
    </location>
</feature>
<keyword evidence="1" id="KW-0732">Signal</keyword>
<comment type="caution">
    <text evidence="2">The sequence shown here is derived from an EMBL/GenBank/DDBJ whole genome shotgun (WGS) entry which is preliminary data.</text>
</comment>
<protein>
    <submittedName>
        <fullName evidence="2">Uncharacterized protein</fullName>
    </submittedName>
</protein>
<dbReference type="EMBL" id="JBHMFA010000003">
    <property type="protein sequence ID" value="MFB9104110.1"/>
    <property type="molecule type" value="Genomic_DNA"/>
</dbReference>
<reference evidence="2 3" key="1">
    <citation type="submission" date="2024-09" db="EMBL/GenBank/DDBJ databases">
        <authorList>
            <person name="Sun Q."/>
            <person name="Mori K."/>
        </authorList>
    </citation>
    <scope>NUCLEOTIDE SEQUENCE [LARGE SCALE GENOMIC DNA]</scope>
    <source>
        <strain evidence="2 3">CECT 8300</strain>
    </source>
</reference>
<dbReference type="PROSITE" id="PS51257">
    <property type="entry name" value="PROKAR_LIPOPROTEIN"/>
    <property type="match status" value="1"/>
</dbReference>
<evidence type="ECO:0000313" key="2">
    <source>
        <dbReference type="EMBL" id="MFB9104110.1"/>
    </source>
</evidence>
<accession>A0ABV5GWT6</accession>
<evidence type="ECO:0000256" key="1">
    <source>
        <dbReference type="SAM" id="SignalP"/>
    </source>
</evidence>